<dbReference type="GO" id="GO:0005743">
    <property type="term" value="C:mitochondrial inner membrane"/>
    <property type="evidence" value="ECO:0007669"/>
    <property type="project" value="UniProtKB-SubCell"/>
</dbReference>
<comment type="subcellular location">
    <subcellularLocation>
        <location evidence="1">Mitochondrion inner membrane</location>
        <topology evidence="1">Peripheral membrane protein</topology>
        <orientation evidence="1">Matrix side</orientation>
    </subcellularLocation>
</comment>
<dbReference type="AlphaFoldDB" id="A0AAV8XJL6"/>
<comment type="similarity">
    <text evidence="2">Belongs to the complex I NDUFB10 subunit family.</text>
</comment>
<dbReference type="InterPro" id="IPR039993">
    <property type="entry name" value="NDUFB10"/>
</dbReference>
<keyword evidence="5" id="KW-0679">Respiratory chain</keyword>
<keyword evidence="6" id="KW-0999">Mitochondrion inner membrane</keyword>
<evidence type="ECO:0000256" key="9">
    <source>
        <dbReference type="ARBA" id="ARBA00023136"/>
    </source>
</evidence>
<organism evidence="10 11">
    <name type="scientific">Rhamnusium bicolor</name>
    <dbReference type="NCBI Taxonomy" id="1586634"/>
    <lineage>
        <taxon>Eukaryota</taxon>
        <taxon>Metazoa</taxon>
        <taxon>Ecdysozoa</taxon>
        <taxon>Arthropoda</taxon>
        <taxon>Hexapoda</taxon>
        <taxon>Insecta</taxon>
        <taxon>Pterygota</taxon>
        <taxon>Neoptera</taxon>
        <taxon>Endopterygota</taxon>
        <taxon>Coleoptera</taxon>
        <taxon>Polyphaga</taxon>
        <taxon>Cucujiformia</taxon>
        <taxon>Chrysomeloidea</taxon>
        <taxon>Cerambycidae</taxon>
        <taxon>Lepturinae</taxon>
        <taxon>Rhagiini</taxon>
        <taxon>Rhamnusium</taxon>
    </lineage>
</organism>
<evidence type="ECO:0000256" key="1">
    <source>
        <dbReference type="ARBA" id="ARBA00004443"/>
    </source>
</evidence>
<name>A0AAV8XJL6_9CUCU</name>
<gene>
    <name evidence="10" type="ORF">NQ314_011278</name>
</gene>
<evidence type="ECO:0000313" key="10">
    <source>
        <dbReference type="EMBL" id="KAJ8938978.1"/>
    </source>
</evidence>
<dbReference type="InterPro" id="IPR019377">
    <property type="entry name" value="NADH_UbQ_OxRdtase_su10"/>
</dbReference>
<keyword evidence="4" id="KW-0813">Transport</keyword>
<reference evidence="10" key="1">
    <citation type="journal article" date="2023" name="Insect Mol. Biol.">
        <title>Genome sequencing provides insights into the evolution of gene families encoding plant cell wall-degrading enzymes in longhorned beetles.</title>
        <authorList>
            <person name="Shin N.R."/>
            <person name="Okamura Y."/>
            <person name="Kirsch R."/>
            <person name="Pauchet Y."/>
        </authorList>
    </citation>
    <scope>NUCLEOTIDE SEQUENCE</scope>
    <source>
        <strain evidence="10">RBIC_L_NR</strain>
    </source>
</reference>
<evidence type="ECO:0000256" key="8">
    <source>
        <dbReference type="ARBA" id="ARBA00023128"/>
    </source>
</evidence>
<evidence type="ECO:0000256" key="6">
    <source>
        <dbReference type="ARBA" id="ARBA00022792"/>
    </source>
</evidence>
<accession>A0AAV8XJL6</accession>
<evidence type="ECO:0000313" key="11">
    <source>
        <dbReference type="Proteomes" id="UP001162156"/>
    </source>
</evidence>
<keyword evidence="9" id="KW-0472">Membrane</keyword>
<evidence type="ECO:0000256" key="3">
    <source>
        <dbReference type="ARBA" id="ARBA00014109"/>
    </source>
</evidence>
<keyword evidence="8" id="KW-0496">Mitochondrion</keyword>
<evidence type="ECO:0000256" key="5">
    <source>
        <dbReference type="ARBA" id="ARBA00022660"/>
    </source>
</evidence>
<proteinExistence type="inferred from homology"/>
<keyword evidence="7" id="KW-0249">Electron transport</keyword>
<evidence type="ECO:0000256" key="2">
    <source>
        <dbReference type="ARBA" id="ARBA00008317"/>
    </source>
</evidence>
<comment type="caution">
    <text evidence="10">The sequence shown here is derived from an EMBL/GenBank/DDBJ whole genome shotgun (WGS) entry which is preliminary data.</text>
</comment>
<dbReference type="EMBL" id="JANEYF010003130">
    <property type="protein sequence ID" value="KAJ8938978.1"/>
    <property type="molecule type" value="Genomic_DNA"/>
</dbReference>
<dbReference type="PANTHER" id="PTHR13094">
    <property type="entry name" value="NADH-UBIQUINONE OXIDOREDUCTASE PDSW SUBUNIT"/>
    <property type="match status" value="1"/>
</dbReference>
<protein>
    <recommendedName>
        <fullName evidence="3">NADH dehydrogenase [ubiquinone] 1 beta subcomplex subunit 10</fullName>
    </recommendedName>
</protein>
<evidence type="ECO:0000256" key="7">
    <source>
        <dbReference type="ARBA" id="ARBA00022982"/>
    </source>
</evidence>
<dbReference type="Pfam" id="PF10249">
    <property type="entry name" value="NDUFB10"/>
    <property type="match status" value="1"/>
</dbReference>
<dbReference type="GO" id="GO:0045271">
    <property type="term" value="C:respiratory chain complex I"/>
    <property type="evidence" value="ECO:0007669"/>
    <property type="project" value="UniProtKB-ARBA"/>
</dbReference>
<sequence>MPEAESRNIIEKFFTSVGAILDAPTTWVRDKLIVKYYQFYVKRFEDCVMYESPDAEKCTPLYRQYEEAATNWFIKYGDLGAYHNAKTAYMKQKHRLIWERRHGPVGCGVKSN</sequence>
<dbReference type="PANTHER" id="PTHR13094:SF1">
    <property type="entry name" value="NADH DEHYDROGENASE [UBIQUINONE] 1 BETA SUBCOMPLEX SUBUNIT 10"/>
    <property type="match status" value="1"/>
</dbReference>
<dbReference type="Proteomes" id="UP001162156">
    <property type="component" value="Unassembled WGS sequence"/>
</dbReference>
<keyword evidence="11" id="KW-1185">Reference proteome</keyword>
<evidence type="ECO:0000256" key="4">
    <source>
        <dbReference type="ARBA" id="ARBA00022448"/>
    </source>
</evidence>